<keyword evidence="2" id="KW-0067">ATP-binding</keyword>
<sequence>MSGEERRTKERVDERDHLTLTVGDVEDAYDVQRVTRSVGALAEFNRAGVLGPADVHVAEALGRLGVEESPDVLLAIALAVRSARLGSVCLDLSTARETTVVEGVAVDSLPWPTPQGWVDALGASPLVAVGADAQAGKPLRLVGSVVYLDRYWRDEQIVAAAVDAAHVRPAPEVDRERLRAAVDRLFGSGDADRQRLAAIVAAGRWFSVIAGGPGTGKTTTVARLLALLCDQPGPAPRLALAAPTGRAAARLLEAVTTQAAQFDSADRDRLGDLRASTLHRLLGWKPGSRTRFRHDRTNPLPYDAVIVDEASMVSLTMMARLADALRTDARLVLVGDPDQLASVEVGAVLGDLVRREAAPGSVETDTHLVEADLADLDAAERRAALTSGVVRLAHVYRFSGQIEALAEGVRRGDADTVLGLLDDGSESVELVESEAGEGLRTDVVGAGAAVVEAARAGDAARAVDALGVHRLLCAHREGRTALPGGACGPRIGCASGWTGTPATGPGTSAGRCSSPRTTTGSGCSTVTQES</sequence>
<organism evidence="5 6">
    <name type="scientific">Solicola gregarius</name>
    <dbReference type="NCBI Taxonomy" id="2908642"/>
    <lineage>
        <taxon>Bacteria</taxon>
        <taxon>Bacillati</taxon>
        <taxon>Actinomycetota</taxon>
        <taxon>Actinomycetes</taxon>
        <taxon>Propionibacteriales</taxon>
        <taxon>Nocardioidaceae</taxon>
        <taxon>Solicola</taxon>
    </lineage>
</organism>
<dbReference type="AlphaFoldDB" id="A0AA46YKK7"/>
<dbReference type="SUPFAM" id="SSF52540">
    <property type="entry name" value="P-loop containing nucleoside triphosphate hydrolases"/>
    <property type="match status" value="1"/>
</dbReference>
<feature type="domain" description="RecBCD enzyme subunit RecD N-terminal" evidence="4">
    <location>
        <begin position="47"/>
        <end position="147"/>
    </location>
</feature>
<dbReference type="InterPro" id="IPR050534">
    <property type="entry name" value="Coronavir_polyprotein_1ab"/>
</dbReference>
<dbReference type="EMBL" id="CP094970">
    <property type="protein sequence ID" value="UYM04679.1"/>
    <property type="molecule type" value="Genomic_DNA"/>
</dbReference>
<dbReference type="Proteomes" id="UP001164390">
    <property type="component" value="Chromosome"/>
</dbReference>
<evidence type="ECO:0000256" key="3">
    <source>
        <dbReference type="SAM" id="MobiDB-lite"/>
    </source>
</evidence>
<dbReference type="PANTHER" id="PTHR43788:SF6">
    <property type="entry name" value="DNA HELICASE B"/>
    <property type="match status" value="1"/>
</dbReference>
<dbReference type="CDD" id="cd17933">
    <property type="entry name" value="DEXSc_RecD-like"/>
    <property type="match status" value="1"/>
</dbReference>
<dbReference type="PANTHER" id="PTHR43788">
    <property type="entry name" value="DNA2/NAM7 HELICASE FAMILY MEMBER"/>
    <property type="match status" value="1"/>
</dbReference>
<dbReference type="Pfam" id="PF13245">
    <property type="entry name" value="AAA_19"/>
    <property type="match status" value="1"/>
</dbReference>
<dbReference type="InterPro" id="IPR041851">
    <property type="entry name" value="RecD_N_sf"/>
</dbReference>
<keyword evidence="6" id="KW-1185">Reference proteome</keyword>
<reference evidence="5" key="1">
    <citation type="submission" date="2022-01" db="EMBL/GenBank/DDBJ databases">
        <title>Nocardioidaceae gen. sp. A5X3R13.</title>
        <authorList>
            <person name="Lopez Marin M.A."/>
            <person name="Uhlik O."/>
        </authorList>
    </citation>
    <scope>NUCLEOTIDE SEQUENCE</scope>
    <source>
        <strain evidence="5">A5X3R13</strain>
    </source>
</reference>
<feature type="compositionally biased region" description="Polar residues" evidence="3">
    <location>
        <begin position="514"/>
        <end position="530"/>
    </location>
</feature>
<proteinExistence type="predicted"/>
<dbReference type="Gene3D" id="1.10.10.1020">
    <property type="entry name" value="RecBCD complex, subunit RecD, N-terminal domain"/>
    <property type="match status" value="1"/>
</dbReference>
<dbReference type="InterPro" id="IPR027417">
    <property type="entry name" value="P-loop_NTPase"/>
</dbReference>
<evidence type="ECO:0000259" key="4">
    <source>
        <dbReference type="Pfam" id="PF21185"/>
    </source>
</evidence>
<evidence type="ECO:0000256" key="1">
    <source>
        <dbReference type="ARBA" id="ARBA00022741"/>
    </source>
</evidence>
<dbReference type="GO" id="GO:0005524">
    <property type="term" value="F:ATP binding"/>
    <property type="evidence" value="ECO:0007669"/>
    <property type="project" value="UniProtKB-KW"/>
</dbReference>
<protein>
    <submittedName>
        <fullName evidence="5">AAA family ATPase</fullName>
    </submittedName>
</protein>
<dbReference type="GO" id="GO:0009338">
    <property type="term" value="C:exodeoxyribonuclease V complex"/>
    <property type="evidence" value="ECO:0007669"/>
    <property type="project" value="TreeGrafter"/>
</dbReference>
<dbReference type="GO" id="GO:0006310">
    <property type="term" value="P:DNA recombination"/>
    <property type="evidence" value="ECO:0007669"/>
    <property type="project" value="TreeGrafter"/>
</dbReference>
<accession>A0AA46YKK7</accession>
<feature type="compositionally biased region" description="Low complexity" evidence="3">
    <location>
        <begin position="500"/>
        <end position="510"/>
    </location>
</feature>
<evidence type="ECO:0000313" key="5">
    <source>
        <dbReference type="EMBL" id="UYM04679.1"/>
    </source>
</evidence>
<dbReference type="Pfam" id="PF21185">
    <property type="entry name" value="RecD_N"/>
    <property type="match status" value="1"/>
</dbReference>
<dbReference type="GO" id="GO:0017116">
    <property type="term" value="F:single-stranded DNA helicase activity"/>
    <property type="evidence" value="ECO:0007669"/>
    <property type="project" value="TreeGrafter"/>
</dbReference>
<dbReference type="KEGG" id="sgrg:L0C25_19405"/>
<feature type="region of interest" description="Disordered" evidence="3">
    <location>
        <begin position="500"/>
        <end position="530"/>
    </location>
</feature>
<gene>
    <name evidence="5" type="ORF">L0C25_19405</name>
</gene>
<dbReference type="RefSeq" id="WP_271633437.1">
    <property type="nucleotide sequence ID" value="NZ_CP094970.1"/>
</dbReference>
<dbReference type="InterPro" id="IPR049550">
    <property type="entry name" value="RecD_N"/>
</dbReference>
<keyword evidence="1" id="KW-0547">Nucleotide-binding</keyword>
<evidence type="ECO:0000313" key="6">
    <source>
        <dbReference type="Proteomes" id="UP001164390"/>
    </source>
</evidence>
<name>A0AA46YKK7_9ACTN</name>
<evidence type="ECO:0000256" key="2">
    <source>
        <dbReference type="ARBA" id="ARBA00022840"/>
    </source>
</evidence>
<dbReference type="Gene3D" id="3.40.50.300">
    <property type="entry name" value="P-loop containing nucleotide triphosphate hydrolases"/>
    <property type="match status" value="2"/>
</dbReference>